<dbReference type="Gene3D" id="2.60.120.560">
    <property type="entry name" value="Exo-inulinase, domain 1"/>
    <property type="match status" value="1"/>
</dbReference>
<evidence type="ECO:0008006" key="3">
    <source>
        <dbReference type="Google" id="ProtNLM"/>
    </source>
</evidence>
<organism evidence="1 2">
    <name type="scientific">Ulvibacterium marinum</name>
    <dbReference type="NCBI Taxonomy" id="2419782"/>
    <lineage>
        <taxon>Bacteria</taxon>
        <taxon>Pseudomonadati</taxon>
        <taxon>Bacteroidota</taxon>
        <taxon>Flavobacteriia</taxon>
        <taxon>Flavobacteriales</taxon>
        <taxon>Flavobacteriaceae</taxon>
        <taxon>Ulvibacterium</taxon>
    </lineage>
</organism>
<gene>
    <name evidence="1" type="ORF">D7Z94_13445</name>
</gene>
<protein>
    <recommendedName>
        <fullName evidence="3">DUF1080 domain-containing protein</fullName>
    </recommendedName>
</protein>
<dbReference type="Proteomes" id="UP000276603">
    <property type="component" value="Unassembled WGS sequence"/>
</dbReference>
<proteinExistence type="predicted"/>
<keyword evidence="2" id="KW-1185">Reference proteome</keyword>
<accession>A0A3B0C223</accession>
<evidence type="ECO:0000313" key="2">
    <source>
        <dbReference type="Proteomes" id="UP000276603"/>
    </source>
</evidence>
<name>A0A3B0C223_9FLAO</name>
<evidence type="ECO:0000313" key="1">
    <source>
        <dbReference type="EMBL" id="RKN79322.1"/>
    </source>
</evidence>
<sequence>MNGQQALFEQDKCIILSEENKPTTYIDTIYKGKRSLKLDGKKTSVALTKGKNVRNFRVEMDIAGEVMSGLGFRVQDKFNYRFIYFRPGMGGTREAIQYIPIYNGALSWVFYNYPIYETTADVSSLEWFHTAFEVRGTNLKVFVDHSPEPQMDIQLLDSEISGGNFMLRSLFGVSYFANITYEELSDGKSKTSQPNMNAFLTSWEISEQFPRDTVSNYFDTLIKKVNKSKNWKAIEHPRDNYVNFARYFEYPKGVVVARKMLKSDKDKKSILNFDFVGRVKIMLNGHEVFSYQKIKFERMFDGMFRVNLDLKKGDNELLVVAEGDAGFFGGKGFKYLGRLQHTNWGFIARLED</sequence>
<dbReference type="EMBL" id="RBCJ01000003">
    <property type="protein sequence ID" value="RKN79322.1"/>
    <property type="molecule type" value="Genomic_DNA"/>
</dbReference>
<dbReference type="AlphaFoldDB" id="A0A3B0C223"/>
<comment type="caution">
    <text evidence="1">The sequence shown here is derived from an EMBL/GenBank/DDBJ whole genome shotgun (WGS) entry which is preliminary data.</text>
</comment>
<reference evidence="1 2" key="1">
    <citation type="submission" date="2018-10" db="EMBL/GenBank/DDBJ databases">
        <title>Ulvibacterium marinum gen. nov., sp. nov., a novel marine bacterium of the family Flavobacteriaceae, isolated from a culture of the green alga Ulva prolifera.</title>
        <authorList>
            <person name="Zhang Z."/>
        </authorList>
    </citation>
    <scope>NUCLEOTIDE SEQUENCE [LARGE SCALE GENOMIC DNA]</scope>
    <source>
        <strain evidence="1 2">CCMM003</strain>
    </source>
</reference>